<proteinExistence type="predicted"/>
<name>A0A9P0F6J5_BEMTA</name>
<dbReference type="EMBL" id="OU963866">
    <property type="protein sequence ID" value="CAH0390071.1"/>
    <property type="molecule type" value="Genomic_DNA"/>
</dbReference>
<dbReference type="Pfam" id="PF08695">
    <property type="entry name" value="Coa1"/>
    <property type="match status" value="1"/>
</dbReference>
<sequence length="246" mass="28740">MLHIFGYVKKNKSQTYIRGVRAWGERTAVPLRYPPTWLNQFQATGELELRLLTAEVEVGRRVKQAWRKKYEAINKRFQNLAPDYHTFKDQERLVDYLWGIGYNFLLMNLWKPILGFGISGTVISLGIVEYLRRTIHGHLLQESPLAHEGRRIFYSNRQVKDFLGVPIKEDSIDTWNGRINFDNGYESKLNFPVKGQHKEGFIHIEGRKNQRTGDWVLTQLSLMSEDLETKLFSIIPPENENNSTSE</sequence>
<evidence type="ECO:0000313" key="2">
    <source>
        <dbReference type="Proteomes" id="UP001152759"/>
    </source>
</evidence>
<organism evidence="1 2">
    <name type="scientific">Bemisia tabaci</name>
    <name type="common">Sweetpotato whitefly</name>
    <name type="synonym">Aleurodes tabaci</name>
    <dbReference type="NCBI Taxonomy" id="7038"/>
    <lineage>
        <taxon>Eukaryota</taxon>
        <taxon>Metazoa</taxon>
        <taxon>Ecdysozoa</taxon>
        <taxon>Arthropoda</taxon>
        <taxon>Hexapoda</taxon>
        <taxon>Insecta</taxon>
        <taxon>Pterygota</taxon>
        <taxon>Neoptera</taxon>
        <taxon>Paraneoptera</taxon>
        <taxon>Hemiptera</taxon>
        <taxon>Sternorrhyncha</taxon>
        <taxon>Aleyrodoidea</taxon>
        <taxon>Aleyrodidae</taxon>
        <taxon>Aleyrodinae</taxon>
        <taxon>Bemisia</taxon>
    </lineage>
</organism>
<accession>A0A9P0F6J5</accession>
<dbReference type="InterPro" id="IPR014807">
    <property type="entry name" value="Coa1"/>
</dbReference>
<keyword evidence="2" id="KW-1185">Reference proteome</keyword>
<evidence type="ECO:0000313" key="1">
    <source>
        <dbReference type="EMBL" id="CAH0390071.1"/>
    </source>
</evidence>
<dbReference type="Proteomes" id="UP001152759">
    <property type="component" value="Chromosome 5"/>
</dbReference>
<protein>
    <submittedName>
        <fullName evidence="1">Uncharacterized protein</fullName>
    </submittedName>
</protein>
<reference evidence="1" key="1">
    <citation type="submission" date="2021-12" db="EMBL/GenBank/DDBJ databases">
        <authorList>
            <person name="King R."/>
        </authorList>
    </citation>
    <scope>NUCLEOTIDE SEQUENCE</scope>
</reference>
<gene>
    <name evidence="1" type="ORF">BEMITA_LOCUS8831</name>
</gene>
<dbReference type="AlphaFoldDB" id="A0A9P0F6J5"/>